<keyword evidence="2" id="KW-1185">Reference proteome</keyword>
<gene>
    <name evidence="1" type="ORF">QBC38DRAFT_459195</name>
</gene>
<evidence type="ECO:0000313" key="2">
    <source>
        <dbReference type="Proteomes" id="UP001301958"/>
    </source>
</evidence>
<sequence>MQAVYECFDRVPTLDSSSDGVLNPSDYFENETSSHHNGSSVYDHIDYTDNLPRFTSDHNKHSSVDSPFIPDHLSLAYIPGDLRIQVCHQAYSLAIAAVWEAFFRLQAIGFLTSFFNSVFLVFE</sequence>
<comment type="caution">
    <text evidence="1">The sequence shown here is derived from an EMBL/GenBank/DDBJ whole genome shotgun (WGS) entry which is preliminary data.</text>
</comment>
<protein>
    <submittedName>
        <fullName evidence="1">Uncharacterized protein</fullName>
    </submittedName>
</protein>
<dbReference type="Proteomes" id="UP001301958">
    <property type="component" value="Unassembled WGS sequence"/>
</dbReference>
<reference evidence="1" key="2">
    <citation type="submission" date="2023-05" db="EMBL/GenBank/DDBJ databases">
        <authorList>
            <consortium name="Lawrence Berkeley National Laboratory"/>
            <person name="Steindorff A."/>
            <person name="Hensen N."/>
            <person name="Bonometti L."/>
            <person name="Westerberg I."/>
            <person name="Brannstrom I.O."/>
            <person name="Guillou S."/>
            <person name="Cros-Aarteil S."/>
            <person name="Calhoun S."/>
            <person name="Haridas S."/>
            <person name="Kuo A."/>
            <person name="Mondo S."/>
            <person name="Pangilinan J."/>
            <person name="Riley R."/>
            <person name="Labutti K."/>
            <person name="Andreopoulos B."/>
            <person name="Lipzen A."/>
            <person name="Chen C."/>
            <person name="Yanf M."/>
            <person name="Daum C."/>
            <person name="Ng V."/>
            <person name="Clum A."/>
            <person name="Ohm R."/>
            <person name="Martin F."/>
            <person name="Silar P."/>
            <person name="Natvig D."/>
            <person name="Lalanne C."/>
            <person name="Gautier V."/>
            <person name="Ament-Velasquez S.L."/>
            <person name="Kruys A."/>
            <person name="Hutchinson M.I."/>
            <person name="Powell A.J."/>
            <person name="Barry K."/>
            <person name="Miller A.N."/>
            <person name="Grigoriev I.V."/>
            <person name="Debuchy R."/>
            <person name="Gladieux P."/>
            <person name="Thoren M.H."/>
            <person name="Johannesson H."/>
        </authorList>
    </citation>
    <scope>NUCLEOTIDE SEQUENCE</scope>
    <source>
        <strain evidence="1">CBS 990.96</strain>
    </source>
</reference>
<dbReference type="EMBL" id="MU865421">
    <property type="protein sequence ID" value="KAK4223610.1"/>
    <property type="molecule type" value="Genomic_DNA"/>
</dbReference>
<proteinExistence type="predicted"/>
<name>A0AAN7GV90_9PEZI</name>
<evidence type="ECO:0000313" key="1">
    <source>
        <dbReference type="EMBL" id="KAK4223610.1"/>
    </source>
</evidence>
<accession>A0AAN7GV90</accession>
<organism evidence="1 2">
    <name type="scientific">Podospora fimiseda</name>
    <dbReference type="NCBI Taxonomy" id="252190"/>
    <lineage>
        <taxon>Eukaryota</taxon>
        <taxon>Fungi</taxon>
        <taxon>Dikarya</taxon>
        <taxon>Ascomycota</taxon>
        <taxon>Pezizomycotina</taxon>
        <taxon>Sordariomycetes</taxon>
        <taxon>Sordariomycetidae</taxon>
        <taxon>Sordariales</taxon>
        <taxon>Podosporaceae</taxon>
        <taxon>Podospora</taxon>
    </lineage>
</organism>
<dbReference type="AlphaFoldDB" id="A0AAN7GV90"/>
<reference evidence="1" key="1">
    <citation type="journal article" date="2023" name="Mol. Phylogenet. Evol.">
        <title>Genome-scale phylogeny and comparative genomics of the fungal order Sordariales.</title>
        <authorList>
            <person name="Hensen N."/>
            <person name="Bonometti L."/>
            <person name="Westerberg I."/>
            <person name="Brannstrom I.O."/>
            <person name="Guillou S."/>
            <person name="Cros-Aarteil S."/>
            <person name="Calhoun S."/>
            <person name="Haridas S."/>
            <person name="Kuo A."/>
            <person name="Mondo S."/>
            <person name="Pangilinan J."/>
            <person name="Riley R."/>
            <person name="LaButti K."/>
            <person name="Andreopoulos B."/>
            <person name="Lipzen A."/>
            <person name="Chen C."/>
            <person name="Yan M."/>
            <person name="Daum C."/>
            <person name="Ng V."/>
            <person name="Clum A."/>
            <person name="Steindorff A."/>
            <person name="Ohm R.A."/>
            <person name="Martin F."/>
            <person name="Silar P."/>
            <person name="Natvig D.O."/>
            <person name="Lalanne C."/>
            <person name="Gautier V."/>
            <person name="Ament-Velasquez S.L."/>
            <person name="Kruys A."/>
            <person name="Hutchinson M.I."/>
            <person name="Powell A.J."/>
            <person name="Barry K."/>
            <person name="Miller A.N."/>
            <person name="Grigoriev I.V."/>
            <person name="Debuchy R."/>
            <person name="Gladieux P."/>
            <person name="Hiltunen Thoren M."/>
            <person name="Johannesson H."/>
        </authorList>
    </citation>
    <scope>NUCLEOTIDE SEQUENCE</scope>
    <source>
        <strain evidence="1">CBS 990.96</strain>
    </source>
</reference>